<dbReference type="STRING" id="312017.I7MK36"/>
<gene>
    <name evidence="8" type="ORF">TTHERM_00525100</name>
</gene>
<evidence type="ECO:0000313" key="8">
    <source>
        <dbReference type="EMBL" id="EAS07778.1"/>
    </source>
</evidence>
<dbReference type="InterPro" id="IPR000719">
    <property type="entry name" value="Prot_kinase_dom"/>
</dbReference>
<dbReference type="GeneID" id="7839272"/>
<dbReference type="GO" id="GO:0010506">
    <property type="term" value="P:regulation of autophagy"/>
    <property type="evidence" value="ECO:0007669"/>
    <property type="project" value="InterPro"/>
</dbReference>
<evidence type="ECO:0000256" key="5">
    <source>
        <dbReference type="ARBA" id="ARBA00022840"/>
    </source>
</evidence>
<proteinExistence type="predicted"/>
<dbReference type="CDD" id="cd00180">
    <property type="entry name" value="PKc"/>
    <property type="match status" value="1"/>
</dbReference>
<dbReference type="SUPFAM" id="SSF56112">
    <property type="entry name" value="Protein kinase-like (PK-like)"/>
    <property type="match status" value="2"/>
</dbReference>
<dbReference type="FunFam" id="1.10.510.10:FF:000571">
    <property type="entry name" value="Maternal embryonic leucine zipper kinase"/>
    <property type="match status" value="1"/>
</dbReference>
<dbReference type="Proteomes" id="UP000009168">
    <property type="component" value="Unassembled WGS sequence"/>
</dbReference>
<dbReference type="GO" id="GO:0005829">
    <property type="term" value="C:cytosol"/>
    <property type="evidence" value="ECO:0007669"/>
    <property type="project" value="TreeGrafter"/>
</dbReference>
<dbReference type="InParanoid" id="I7MK36"/>
<evidence type="ECO:0000256" key="1">
    <source>
        <dbReference type="ARBA" id="ARBA00011245"/>
    </source>
</evidence>
<dbReference type="PROSITE" id="PS50011">
    <property type="entry name" value="PROTEIN_KINASE_DOM"/>
    <property type="match status" value="2"/>
</dbReference>
<evidence type="ECO:0000256" key="3">
    <source>
        <dbReference type="ARBA" id="ARBA00022741"/>
    </source>
</evidence>
<dbReference type="PANTHER" id="PTHR24348">
    <property type="entry name" value="SERINE/THREONINE-PROTEIN KINASE UNC-51-RELATED"/>
    <property type="match status" value="1"/>
</dbReference>
<dbReference type="GO" id="GO:0000045">
    <property type="term" value="P:autophagosome assembly"/>
    <property type="evidence" value="ECO:0007669"/>
    <property type="project" value="TreeGrafter"/>
</dbReference>
<dbReference type="InterPro" id="IPR017441">
    <property type="entry name" value="Protein_kinase_ATP_BS"/>
</dbReference>
<dbReference type="InterPro" id="IPR011009">
    <property type="entry name" value="Kinase-like_dom_sf"/>
</dbReference>
<dbReference type="GO" id="GO:0000407">
    <property type="term" value="C:phagophore assembly site"/>
    <property type="evidence" value="ECO:0007669"/>
    <property type="project" value="TreeGrafter"/>
</dbReference>
<keyword evidence="4 8" id="KW-0418">Kinase</keyword>
<protein>
    <submittedName>
        <fullName evidence="8">Serine/Threonine kinase domain protein</fullName>
    </submittedName>
</protein>
<dbReference type="KEGG" id="tet:TTHERM_00525100"/>
<feature type="domain" description="Protein kinase" evidence="7">
    <location>
        <begin position="328"/>
        <end position="595"/>
    </location>
</feature>
<dbReference type="OMA" id="QTDEVFY"/>
<evidence type="ECO:0000256" key="6">
    <source>
        <dbReference type="PROSITE-ProRule" id="PRU10141"/>
    </source>
</evidence>
<dbReference type="RefSeq" id="XP_001028020.1">
    <property type="nucleotide sequence ID" value="XM_001028020.1"/>
</dbReference>
<dbReference type="PROSITE" id="PS00107">
    <property type="entry name" value="PROTEIN_KINASE_ATP"/>
    <property type="match status" value="1"/>
</dbReference>
<evidence type="ECO:0000313" key="9">
    <source>
        <dbReference type="Proteomes" id="UP000009168"/>
    </source>
</evidence>
<dbReference type="Gene3D" id="1.10.510.10">
    <property type="entry name" value="Transferase(Phosphotransferase) domain 1"/>
    <property type="match status" value="2"/>
</dbReference>
<keyword evidence="3 6" id="KW-0547">Nucleotide-binding</keyword>
<dbReference type="InterPro" id="IPR045269">
    <property type="entry name" value="Atg1-like"/>
</dbReference>
<sequence>MNLMVNEDIIEITQFGYEVIKELGRGSFGVVYLGIKQGEELAIKTIKKDKIQRSQKLTELLDSEKQLLSTIKSNHITKLFEFFETDKNCFLAMEYCNGGTLEKYIQQKKLISEKEAKGYLIQLLSGFKDLHSHLVIHRDIKLENIMRHFPNGQTGNDTYDNKNVVLKIADLGLAKEMKDEMIAHTYAGTVLTMAPEILKQKSYGFEVDVYSLGVILYYMVQGKYPFYENNDTKLLQKIKEQNIQFKDENPVSLEFQDLIKQMLKYNKKQRITWSGIINHKAIQPENQLTVSQRFDKCQNEEISSSKVGFEKISDLYEIQNKLPQYQCKQKLIPITQNNFVNNYLAIDTDNSNKLVIVKQVISDYYTLKEYNQTADQIKQVFKIIQKINQENILKINLITMSKNKFYIVSEYLKYGNLQTINSTNKKFLQQEILLLLINILISLKWLHENGIIHRNINLKSIYIAKLNESINFITQFKLGGFKNCYKFEQRSSYAKSKYKGMNFYTAPEILSDKIYTQTVDIYSLGVVLHELVYGYVPYIGNTKQELIDNIYNQRKNHDTEVEGFSKELLELIEKMIIPDPKQRINFEQLWSQDLIIKYLNKKKDIALDIQNFYQQQSSKYQFQVSKYVSESSFQSLLQSKFEFSQEKICLSNAPEINYFKRFKFKYNKYAQLFIDKDSNFPDDLKINENSTYCIKAINSQQKNIEEFLEKQQKKNQINLYEEDLKFIQFNDNIKILIEKAKQSLNFELCIYYSQVKQELALKKSEFDQTKDINIKMQILKELNTNYEKINIKS</sequence>
<comment type="subunit">
    <text evidence="1">Monomer.</text>
</comment>
<dbReference type="Pfam" id="PF00069">
    <property type="entry name" value="Pkinase"/>
    <property type="match status" value="2"/>
</dbReference>
<keyword evidence="9" id="KW-1185">Reference proteome</keyword>
<dbReference type="SMART" id="SM00220">
    <property type="entry name" value="S_TKc"/>
    <property type="match status" value="2"/>
</dbReference>
<dbReference type="GO" id="GO:0016020">
    <property type="term" value="C:membrane"/>
    <property type="evidence" value="ECO:0007669"/>
    <property type="project" value="TreeGrafter"/>
</dbReference>
<feature type="binding site" evidence="6">
    <location>
        <position position="48"/>
    </location>
    <ligand>
        <name>ATP</name>
        <dbReference type="ChEBI" id="CHEBI:30616"/>
    </ligand>
</feature>
<feature type="domain" description="Protein kinase" evidence="7">
    <location>
        <begin position="17"/>
        <end position="282"/>
    </location>
</feature>
<evidence type="ECO:0000259" key="7">
    <source>
        <dbReference type="PROSITE" id="PS50011"/>
    </source>
</evidence>
<dbReference type="EMBL" id="GG662209">
    <property type="protein sequence ID" value="EAS07778.1"/>
    <property type="molecule type" value="Genomic_DNA"/>
</dbReference>
<dbReference type="PANTHER" id="PTHR24348:SF22">
    <property type="entry name" value="NON-SPECIFIC SERINE_THREONINE PROTEIN KINASE"/>
    <property type="match status" value="1"/>
</dbReference>
<dbReference type="GO" id="GO:0005524">
    <property type="term" value="F:ATP binding"/>
    <property type="evidence" value="ECO:0007669"/>
    <property type="project" value="UniProtKB-UniRule"/>
</dbReference>
<dbReference type="AlphaFoldDB" id="I7MK36"/>
<keyword evidence="2" id="KW-0808">Transferase</keyword>
<evidence type="ECO:0000256" key="4">
    <source>
        <dbReference type="ARBA" id="ARBA00022777"/>
    </source>
</evidence>
<evidence type="ECO:0000256" key="2">
    <source>
        <dbReference type="ARBA" id="ARBA00022679"/>
    </source>
</evidence>
<dbReference type="eggNOG" id="KOG0603">
    <property type="taxonomic scope" value="Eukaryota"/>
</dbReference>
<organism evidence="8 9">
    <name type="scientific">Tetrahymena thermophila (strain SB210)</name>
    <dbReference type="NCBI Taxonomy" id="312017"/>
    <lineage>
        <taxon>Eukaryota</taxon>
        <taxon>Sar</taxon>
        <taxon>Alveolata</taxon>
        <taxon>Ciliophora</taxon>
        <taxon>Intramacronucleata</taxon>
        <taxon>Oligohymenophorea</taxon>
        <taxon>Hymenostomatida</taxon>
        <taxon>Tetrahymenina</taxon>
        <taxon>Tetrahymenidae</taxon>
        <taxon>Tetrahymena</taxon>
    </lineage>
</organism>
<name>I7MK36_TETTS</name>
<dbReference type="GO" id="GO:0005776">
    <property type="term" value="C:autophagosome"/>
    <property type="evidence" value="ECO:0007669"/>
    <property type="project" value="TreeGrafter"/>
</dbReference>
<accession>I7MK36</accession>
<dbReference type="HOGENOM" id="CLU_354326_0_0_1"/>
<reference evidence="9" key="1">
    <citation type="journal article" date="2006" name="PLoS Biol.">
        <title>Macronuclear genome sequence of the ciliate Tetrahymena thermophila, a model eukaryote.</title>
        <authorList>
            <person name="Eisen J.A."/>
            <person name="Coyne R.S."/>
            <person name="Wu M."/>
            <person name="Wu D."/>
            <person name="Thiagarajan M."/>
            <person name="Wortman J.R."/>
            <person name="Badger J.H."/>
            <person name="Ren Q."/>
            <person name="Amedeo P."/>
            <person name="Jones K.M."/>
            <person name="Tallon L.J."/>
            <person name="Delcher A.L."/>
            <person name="Salzberg S.L."/>
            <person name="Silva J.C."/>
            <person name="Haas B.J."/>
            <person name="Majoros W.H."/>
            <person name="Farzad M."/>
            <person name="Carlton J.M."/>
            <person name="Smith R.K. Jr."/>
            <person name="Garg J."/>
            <person name="Pearlman R.E."/>
            <person name="Karrer K.M."/>
            <person name="Sun L."/>
            <person name="Manning G."/>
            <person name="Elde N.C."/>
            <person name="Turkewitz A.P."/>
            <person name="Asai D.J."/>
            <person name="Wilkes D.E."/>
            <person name="Wang Y."/>
            <person name="Cai H."/>
            <person name="Collins K."/>
            <person name="Stewart B.A."/>
            <person name="Lee S.R."/>
            <person name="Wilamowska K."/>
            <person name="Weinberg Z."/>
            <person name="Ruzzo W.L."/>
            <person name="Wloga D."/>
            <person name="Gaertig J."/>
            <person name="Frankel J."/>
            <person name="Tsao C.-C."/>
            <person name="Gorovsky M.A."/>
            <person name="Keeling P.J."/>
            <person name="Waller R.F."/>
            <person name="Patron N.J."/>
            <person name="Cherry J.M."/>
            <person name="Stover N.A."/>
            <person name="Krieger C.J."/>
            <person name="del Toro C."/>
            <person name="Ryder H.F."/>
            <person name="Williamson S.C."/>
            <person name="Barbeau R.A."/>
            <person name="Hamilton E.P."/>
            <person name="Orias E."/>
        </authorList>
    </citation>
    <scope>NUCLEOTIDE SEQUENCE [LARGE SCALE GENOMIC DNA]</scope>
    <source>
        <strain evidence="9">SB210</strain>
    </source>
</reference>
<dbReference type="OrthoDB" id="371082at2759"/>
<dbReference type="GO" id="GO:0004674">
    <property type="term" value="F:protein serine/threonine kinase activity"/>
    <property type="evidence" value="ECO:0007669"/>
    <property type="project" value="InterPro"/>
</dbReference>
<keyword evidence="5 6" id="KW-0067">ATP-binding</keyword>